<evidence type="ECO:0000256" key="3">
    <source>
        <dbReference type="ARBA" id="ARBA00022475"/>
    </source>
</evidence>
<keyword evidence="2" id="KW-0813">Transport</keyword>
<dbReference type="InterPro" id="IPR036259">
    <property type="entry name" value="MFS_trans_sf"/>
</dbReference>
<feature type="transmembrane region" description="Helical" evidence="7">
    <location>
        <begin position="56"/>
        <end position="75"/>
    </location>
</feature>
<accession>A0ABP8H879</accession>
<evidence type="ECO:0000256" key="4">
    <source>
        <dbReference type="ARBA" id="ARBA00022692"/>
    </source>
</evidence>
<dbReference type="SUPFAM" id="SSF103473">
    <property type="entry name" value="MFS general substrate transporter"/>
    <property type="match status" value="1"/>
</dbReference>
<dbReference type="InterPro" id="IPR020846">
    <property type="entry name" value="MFS_dom"/>
</dbReference>
<dbReference type="InterPro" id="IPR050171">
    <property type="entry name" value="MFS_Transporters"/>
</dbReference>
<sequence>MNHPNPIALRTGIRQHRAQFLLLVLITAFIGSMVGMERPLIPQLAQSVFGLTSKTAMFSFIVAFGISKALSNLVTGRLSDRWGRKRLLVAGWLFALPVPWILMYADHWNWIIAGNILLGIKQGACWSSTQVMKLDLASGRERGLAMGVNEFAGYFAVGMVTLLVSWIAGTYGLRPYPFYAGVLFSLLGLLLSLFFTKDTRHLRVAEAAQPADSFGERPAARSPVPVITQAGTVNNMNDGMLWGLYPLVLAAKGFTIAEAGAIIALYPACWGIGQLFTGRLGDLLPKKHLLFAGMTLQAATLAALPFVEERAVFVGLSVALGIGKALVYPNFLAAIDESTAPTRRARAIGTFRFCRDMGYALGAILTGTVADAFGTEPAILLVAGVTLASAVLIALLNSKVKTQKSKSLHVEPSSHL</sequence>
<keyword evidence="6 7" id="KW-0472">Membrane</keyword>
<dbReference type="InterPro" id="IPR005829">
    <property type="entry name" value="Sugar_transporter_CS"/>
</dbReference>
<dbReference type="EMBL" id="BAABGY010000008">
    <property type="protein sequence ID" value="GAA4335752.1"/>
    <property type="molecule type" value="Genomic_DNA"/>
</dbReference>
<comment type="caution">
    <text evidence="9">The sequence shown here is derived from an EMBL/GenBank/DDBJ whole genome shotgun (WGS) entry which is preliminary data.</text>
</comment>
<keyword evidence="4 7" id="KW-0812">Transmembrane</keyword>
<dbReference type="Proteomes" id="UP001501725">
    <property type="component" value="Unassembled WGS sequence"/>
</dbReference>
<evidence type="ECO:0000256" key="7">
    <source>
        <dbReference type="SAM" id="Phobius"/>
    </source>
</evidence>
<evidence type="ECO:0000256" key="1">
    <source>
        <dbReference type="ARBA" id="ARBA00004651"/>
    </source>
</evidence>
<feature type="transmembrane region" description="Helical" evidence="7">
    <location>
        <begin position="151"/>
        <end position="169"/>
    </location>
</feature>
<dbReference type="Gene3D" id="1.20.1250.20">
    <property type="entry name" value="MFS general substrate transporter like domains"/>
    <property type="match status" value="2"/>
</dbReference>
<gene>
    <name evidence="9" type="ORF">GCM10023184_30790</name>
</gene>
<feature type="transmembrane region" description="Helical" evidence="7">
    <location>
        <begin position="20"/>
        <end position="36"/>
    </location>
</feature>
<feature type="transmembrane region" description="Helical" evidence="7">
    <location>
        <begin position="289"/>
        <end position="307"/>
    </location>
</feature>
<reference evidence="10" key="1">
    <citation type="journal article" date="2019" name="Int. J. Syst. Evol. Microbiol.">
        <title>The Global Catalogue of Microorganisms (GCM) 10K type strain sequencing project: providing services to taxonomists for standard genome sequencing and annotation.</title>
        <authorList>
            <consortium name="The Broad Institute Genomics Platform"/>
            <consortium name="The Broad Institute Genome Sequencing Center for Infectious Disease"/>
            <person name="Wu L."/>
            <person name="Ma J."/>
        </authorList>
    </citation>
    <scope>NUCLEOTIDE SEQUENCE [LARGE SCALE GENOMIC DNA]</scope>
    <source>
        <strain evidence="10">JCM 17919</strain>
    </source>
</reference>
<evidence type="ECO:0000256" key="2">
    <source>
        <dbReference type="ARBA" id="ARBA00022448"/>
    </source>
</evidence>
<name>A0ABP8H879_9BACT</name>
<dbReference type="CDD" id="cd17325">
    <property type="entry name" value="MFS_MdtG_SLC18_like"/>
    <property type="match status" value="1"/>
</dbReference>
<dbReference type="RefSeq" id="WP_345256644.1">
    <property type="nucleotide sequence ID" value="NZ_BAABGY010000008.1"/>
</dbReference>
<dbReference type="Pfam" id="PF07690">
    <property type="entry name" value="MFS_1"/>
    <property type="match status" value="2"/>
</dbReference>
<dbReference type="PANTHER" id="PTHR23517">
    <property type="entry name" value="RESISTANCE PROTEIN MDTM, PUTATIVE-RELATED-RELATED"/>
    <property type="match status" value="1"/>
</dbReference>
<evidence type="ECO:0000256" key="5">
    <source>
        <dbReference type="ARBA" id="ARBA00022989"/>
    </source>
</evidence>
<keyword evidence="10" id="KW-1185">Reference proteome</keyword>
<evidence type="ECO:0000313" key="10">
    <source>
        <dbReference type="Proteomes" id="UP001501725"/>
    </source>
</evidence>
<feature type="transmembrane region" description="Helical" evidence="7">
    <location>
        <begin position="176"/>
        <end position="195"/>
    </location>
</feature>
<evidence type="ECO:0000259" key="8">
    <source>
        <dbReference type="PROSITE" id="PS50850"/>
    </source>
</evidence>
<feature type="transmembrane region" description="Helical" evidence="7">
    <location>
        <begin position="379"/>
        <end position="396"/>
    </location>
</feature>
<dbReference type="PROSITE" id="PS50850">
    <property type="entry name" value="MFS"/>
    <property type="match status" value="1"/>
</dbReference>
<dbReference type="PROSITE" id="PS00216">
    <property type="entry name" value="SUGAR_TRANSPORT_1"/>
    <property type="match status" value="1"/>
</dbReference>
<evidence type="ECO:0000256" key="6">
    <source>
        <dbReference type="ARBA" id="ARBA00023136"/>
    </source>
</evidence>
<keyword evidence="5 7" id="KW-1133">Transmembrane helix</keyword>
<organism evidence="9 10">
    <name type="scientific">Flaviaesturariibacter amylovorans</name>
    <dbReference type="NCBI Taxonomy" id="1084520"/>
    <lineage>
        <taxon>Bacteria</taxon>
        <taxon>Pseudomonadati</taxon>
        <taxon>Bacteroidota</taxon>
        <taxon>Chitinophagia</taxon>
        <taxon>Chitinophagales</taxon>
        <taxon>Chitinophagaceae</taxon>
        <taxon>Flaviaestuariibacter</taxon>
    </lineage>
</organism>
<feature type="transmembrane region" description="Helical" evidence="7">
    <location>
        <begin position="87"/>
        <end position="105"/>
    </location>
</feature>
<comment type="subcellular location">
    <subcellularLocation>
        <location evidence="1">Cell membrane</location>
        <topology evidence="1">Multi-pass membrane protein</topology>
    </subcellularLocation>
</comment>
<protein>
    <submittedName>
        <fullName evidence="9">MFS transporter</fullName>
    </submittedName>
</protein>
<dbReference type="PANTHER" id="PTHR23517:SF3">
    <property type="entry name" value="INTEGRAL MEMBRANE TRANSPORT PROTEIN"/>
    <property type="match status" value="1"/>
</dbReference>
<keyword evidence="3" id="KW-1003">Cell membrane</keyword>
<proteinExistence type="predicted"/>
<feature type="transmembrane region" description="Helical" evidence="7">
    <location>
        <begin position="313"/>
        <end position="335"/>
    </location>
</feature>
<evidence type="ECO:0000313" key="9">
    <source>
        <dbReference type="EMBL" id="GAA4335752.1"/>
    </source>
</evidence>
<dbReference type="InterPro" id="IPR011701">
    <property type="entry name" value="MFS"/>
</dbReference>
<feature type="domain" description="Major facilitator superfamily (MFS) profile" evidence="8">
    <location>
        <begin position="20"/>
        <end position="401"/>
    </location>
</feature>
<feature type="transmembrane region" description="Helical" evidence="7">
    <location>
        <begin position="244"/>
        <end position="268"/>
    </location>
</feature>